<proteinExistence type="predicted"/>
<dbReference type="Pfam" id="PF08757">
    <property type="entry name" value="CotH"/>
    <property type="match status" value="1"/>
</dbReference>
<gene>
    <name evidence="1" type="ORF">S06H3_55818</name>
</gene>
<organism evidence="1">
    <name type="scientific">marine sediment metagenome</name>
    <dbReference type="NCBI Taxonomy" id="412755"/>
    <lineage>
        <taxon>unclassified sequences</taxon>
        <taxon>metagenomes</taxon>
        <taxon>ecological metagenomes</taxon>
    </lineage>
</organism>
<dbReference type="PANTHER" id="PTHR40050">
    <property type="entry name" value="INNER SPORE COAT PROTEIN H"/>
    <property type="match status" value="1"/>
</dbReference>
<evidence type="ECO:0000313" key="1">
    <source>
        <dbReference type="EMBL" id="GAI48005.1"/>
    </source>
</evidence>
<reference evidence="1" key="1">
    <citation type="journal article" date="2014" name="Front. Microbiol.">
        <title>High frequency of phylogenetically diverse reductive dehalogenase-homologous genes in deep subseafloor sedimentary metagenomes.</title>
        <authorList>
            <person name="Kawai M."/>
            <person name="Futagami T."/>
            <person name="Toyoda A."/>
            <person name="Takaki Y."/>
            <person name="Nishi S."/>
            <person name="Hori S."/>
            <person name="Arai W."/>
            <person name="Tsubouchi T."/>
            <person name="Morono Y."/>
            <person name="Uchiyama I."/>
            <person name="Ito T."/>
            <person name="Fujiyama A."/>
            <person name="Inagaki F."/>
            <person name="Takami H."/>
        </authorList>
    </citation>
    <scope>NUCLEOTIDE SEQUENCE</scope>
    <source>
        <strain evidence="1">Expedition CK06-06</strain>
    </source>
</reference>
<name>X1QAG6_9ZZZZ</name>
<accession>X1QAG6</accession>
<dbReference type="AlphaFoldDB" id="X1QAG6"/>
<protein>
    <recommendedName>
        <fullName evidence="2">Spore coat protein CotH</fullName>
    </recommendedName>
</protein>
<feature type="non-terminal residue" evidence="1">
    <location>
        <position position="1"/>
    </location>
</feature>
<feature type="non-terminal residue" evidence="1">
    <location>
        <position position="233"/>
    </location>
</feature>
<sequence>WEGRRDLDDFCRSINNTSGTERHNNIFDQVNLPLTLNYLVATILVHQNDHPHKNHYLYRDSNGSGEWCFLPWDHDLTWGSNWTGSSYHDYIYADDDQVPGKPTDVKPSHPFIGRQDCREWNFFWNRLINALLNDDMVREMYLRRLRTVMDEFIKPPGTPYAELFIENHIDELVAAMSADVALDYSKWANPWSWGGQGGYPRDQSFEYAINIIKNDYLAVRRTHLFVTHNVKMS</sequence>
<evidence type="ECO:0008006" key="2">
    <source>
        <dbReference type="Google" id="ProtNLM"/>
    </source>
</evidence>
<comment type="caution">
    <text evidence="1">The sequence shown here is derived from an EMBL/GenBank/DDBJ whole genome shotgun (WGS) entry which is preliminary data.</text>
</comment>
<dbReference type="EMBL" id="BARV01035828">
    <property type="protein sequence ID" value="GAI48005.1"/>
    <property type="molecule type" value="Genomic_DNA"/>
</dbReference>
<dbReference type="PANTHER" id="PTHR40050:SF1">
    <property type="entry name" value="INNER SPORE COAT PROTEIN H"/>
    <property type="match status" value="1"/>
</dbReference>
<dbReference type="InterPro" id="IPR014867">
    <property type="entry name" value="Spore_coat_CotH_CotH2/3/7"/>
</dbReference>